<dbReference type="InterPro" id="IPR038831">
    <property type="entry name" value="SMIM26"/>
</dbReference>
<dbReference type="Ensembl" id="ENSOCUT00000026164.2">
    <property type="protein sequence ID" value="ENSOCUP00000016206.2"/>
    <property type="gene ID" value="ENSOCUG00000024533.2"/>
</dbReference>
<protein>
    <submittedName>
        <fullName evidence="1">Uncharacterized protein</fullName>
    </submittedName>
</protein>
<name>G1TH04_RABIT</name>
<evidence type="ECO:0000313" key="2">
    <source>
        <dbReference type="Proteomes" id="UP000001811"/>
    </source>
</evidence>
<reference evidence="1" key="2">
    <citation type="submission" date="2025-08" db="UniProtKB">
        <authorList>
            <consortium name="Ensembl"/>
        </authorList>
    </citation>
    <scope>IDENTIFICATION</scope>
    <source>
        <strain evidence="1">Thorbecke</strain>
    </source>
</reference>
<dbReference type="Proteomes" id="UP000001811">
    <property type="component" value="Chromosome 13"/>
</dbReference>
<reference evidence="1" key="3">
    <citation type="submission" date="2025-09" db="UniProtKB">
        <authorList>
            <consortium name="Ensembl"/>
        </authorList>
    </citation>
    <scope>IDENTIFICATION</scope>
    <source>
        <strain evidence="1">Thorbecke</strain>
    </source>
</reference>
<keyword evidence="2" id="KW-1185">Reference proteome</keyword>
<accession>G1TH04</accession>
<dbReference type="PANTHER" id="PTHR40386:SF1">
    <property type="entry name" value="SMALL INTEGRAL MEMBRANE PROTEIN 26"/>
    <property type="match status" value="1"/>
</dbReference>
<dbReference type="InParanoid" id="G1TH04"/>
<reference evidence="1 2" key="1">
    <citation type="journal article" date="2011" name="Nature">
        <title>A high-resolution map of human evolutionary constraint using 29 mammals.</title>
        <authorList>
            <person name="Lindblad-Toh K."/>
            <person name="Garber M."/>
            <person name="Zuk O."/>
            <person name="Lin M.F."/>
            <person name="Parker B.J."/>
            <person name="Washietl S."/>
            <person name="Kheradpour P."/>
            <person name="Ernst J."/>
            <person name="Jordan G."/>
            <person name="Mauceli E."/>
            <person name="Ward L.D."/>
            <person name="Lowe C.B."/>
            <person name="Holloway A.K."/>
            <person name="Clamp M."/>
            <person name="Gnerre S."/>
            <person name="Alfoldi J."/>
            <person name="Beal K."/>
            <person name="Chang J."/>
            <person name="Clawson H."/>
            <person name="Cuff J."/>
            <person name="Di Palma F."/>
            <person name="Fitzgerald S."/>
            <person name="Flicek P."/>
            <person name="Guttman M."/>
            <person name="Hubisz M.J."/>
            <person name="Jaffe D.B."/>
            <person name="Jungreis I."/>
            <person name="Kent W.J."/>
            <person name="Kostka D."/>
            <person name="Lara M."/>
            <person name="Martins A.L."/>
            <person name="Massingham T."/>
            <person name="Moltke I."/>
            <person name="Raney B.J."/>
            <person name="Rasmussen M.D."/>
            <person name="Robinson J."/>
            <person name="Stark A."/>
            <person name="Vilella A.J."/>
            <person name="Wen J."/>
            <person name="Xie X."/>
            <person name="Zody M.C."/>
            <person name="Baldwin J."/>
            <person name="Bloom T."/>
            <person name="Chin C.W."/>
            <person name="Heiman D."/>
            <person name="Nicol R."/>
            <person name="Nusbaum C."/>
            <person name="Young S."/>
            <person name="Wilkinson J."/>
            <person name="Worley K.C."/>
            <person name="Kovar C.L."/>
            <person name="Muzny D.M."/>
            <person name="Gibbs R.A."/>
            <person name="Cree A."/>
            <person name="Dihn H.H."/>
            <person name="Fowler G."/>
            <person name="Jhangiani S."/>
            <person name="Joshi V."/>
            <person name="Lee S."/>
            <person name="Lewis L.R."/>
            <person name="Nazareth L.V."/>
            <person name="Okwuonu G."/>
            <person name="Santibanez J."/>
            <person name="Warren W.C."/>
            <person name="Mardis E.R."/>
            <person name="Weinstock G.M."/>
            <person name="Wilson R.K."/>
            <person name="Delehaunty K."/>
            <person name="Dooling D."/>
            <person name="Fronik C."/>
            <person name="Fulton L."/>
            <person name="Fulton B."/>
            <person name="Graves T."/>
            <person name="Minx P."/>
            <person name="Sodergren E."/>
            <person name="Birney E."/>
            <person name="Margulies E.H."/>
            <person name="Herrero J."/>
            <person name="Green E.D."/>
            <person name="Haussler D."/>
            <person name="Siepel A."/>
            <person name="Goldman N."/>
            <person name="Pollard K.S."/>
            <person name="Pedersen J.S."/>
            <person name="Lander E.S."/>
            <person name="Kellis M."/>
        </authorList>
    </citation>
    <scope>NUCLEOTIDE SEQUENCE [LARGE SCALE GENOMIC DNA]</scope>
    <source>
        <strain evidence="1 2">Thorbecke inbred</strain>
    </source>
</reference>
<dbReference type="AlphaFoldDB" id="G1TH04"/>
<dbReference type="eggNOG" id="ENOG502T084">
    <property type="taxonomic scope" value="Eukaryota"/>
</dbReference>
<proteinExistence type="predicted"/>
<dbReference type="GeneTree" id="ENSGT01050000248417"/>
<dbReference type="PANTHER" id="PTHR40386">
    <property type="entry name" value="SMALL INTEGRAL MEMBRANE PROTEIN 26"/>
    <property type="match status" value="1"/>
</dbReference>
<dbReference type="HOGENOM" id="CLU_2385584_0_0_1"/>
<dbReference type="EMBL" id="AAGW02000811">
    <property type="status" value="NOT_ANNOTATED_CDS"/>
    <property type="molecule type" value="Genomic_DNA"/>
</dbReference>
<evidence type="ECO:0000313" key="1">
    <source>
        <dbReference type="Ensembl" id="ENSOCUP00000016206.2"/>
    </source>
</evidence>
<organism evidence="1 2">
    <name type="scientific">Oryctolagus cuniculus</name>
    <name type="common">Rabbit</name>
    <dbReference type="NCBI Taxonomy" id="9986"/>
    <lineage>
        <taxon>Eukaryota</taxon>
        <taxon>Metazoa</taxon>
        <taxon>Chordata</taxon>
        <taxon>Craniata</taxon>
        <taxon>Vertebrata</taxon>
        <taxon>Euteleostomi</taxon>
        <taxon>Mammalia</taxon>
        <taxon>Eutheria</taxon>
        <taxon>Euarchontoglires</taxon>
        <taxon>Glires</taxon>
        <taxon>Lagomorpha</taxon>
        <taxon>Leporidae</taxon>
        <taxon>Oryctolagus</taxon>
    </lineage>
</organism>
<sequence length="93" mass="10591">FAGDEVTNHYRLSSLEHHRVITLQIWNGFSFTASRGRQGLAELPSLLGPHKGLYVETTVTYREDSVPITEKTLNYWKSWTAGHGPESWLTAKF</sequence>